<keyword evidence="2" id="KW-1185">Reference proteome</keyword>
<dbReference type="Proteomes" id="UP001234202">
    <property type="component" value="Unassembled WGS sequence"/>
</dbReference>
<sequence>MFRFALRTASPTAPSVGRTFSTTPVAFKAQTVQEINAKAKQLGIPPPPKAPLGAYAEFFRELYPKIRDNYVRENGRIDSHEVARVAGAQWNTLTEDDRKKYNQAAKHATDKYKLDYKRYYESLSPSQVVSLGIDSPETKGLKRGARNAANRALRGEAARPAGSFFIFLHEFRKSDELKRAMEKDGIDGAKSAIYTAKKAGEKWALMSPEDKQVGPRFFFFAGRETSLIMYHVRQKYVDQSVQQRTVYAEWKEAQEKKV</sequence>
<evidence type="ECO:0000313" key="2">
    <source>
        <dbReference type="Proteomes" id="UP001234202"/>
    </source>
</evidence>
<evidence type="ECO:0000313" key="1">
    <source>
        <dbReference type="EMBL" id="KAJ9126019.1"/>
    </source>
</evidence>
<accession>A0ACC2XRC9</accession>
<protein>
    <submittedName>
        <fullName evidence="1">Uncharacterized protein</fullName>
    </submittedName>
</protein>
<reference evidence="1" key="1">
    <citation type="submission" date="2023-04" db="EMBL/GenBank/DDBJ databases">
        <title>Draft Genome sequencing of Naganishia species isolated from polar environments using Oxford Nanopore Technology.</title>
        <authorList>
            <person name="Leo P."/>
            <person name="Venkateswaran K."/>
        </authorList>
    </citation>
    <scope>NUCLEOTIDE SEQUENCE</scope>
    <source>
        <strain evidence="1">DBVPG 5303</strain>
    </source>
</reference>
<gene>
    <name evidence="1" type="ORF">QFC24_002291</name>
</gene>
<proteinExistence type="predicted"/>
<name>A0ACC2XRC9_9TREE</name>
<comment type="caution">
    <text evidence="1">The sequence shown here is derived from an EMBL/GenBank/DDBJ whole genome shotgun (WGS) entry which is preliminary data.</text>
</comment>
<organism evidence="1 2">
    <name type="scientific">Naganishia onofrii</name>
    <dbReference type="NCBI Taxonomy" id="1851511"/>
    <lineage>
        <taxon>Eukaryota</taxon>
        <taxon>Fungi</taxon>
        <taxon>Dikarya</taxon>
        <taxon>Basidiomycota</taxon>
        <taxon>Agaricomycotina</taxon>
        <taxon>Tremellomycetes</taxon>
        <taxon>Filobasidiales</taxon>
        <taxon>Filobasidiaceae</taxon>
        <taxon>Naganishia</taxon>
    </lineage>
</organism>
<dbReference type="EMBL" id="JASBWV010000006">
    <property type="protein sequence ID" value="KAJ9126019.1"/>
    <property type="molecule type" value="Genomic_DNA"/>
</dbReference>